<comment type="similarity">
    <text evidence="3">Belongs to the complex I subunit 5 family.</text>
</comment>
<comment type="caution">
    <text evidence="16">The sequence shown here is derived from an EMBL/GenBank/DDBJ whole genome shotgun (WGS) entry which is preliminary data.</text>
</comment>
<dbReference type="PANTHER" id="PTHR42829:SF2">
    <property type="entry name" value="NADH-UBIQUINONE OXIDOREDUCTASE CHAIN 5"/>
    <property type="match status" value="1"/>
</dbReference>
<dbReference type="GO" id="GO:0008976">
    <property type="term" value="F:polyphosphate kinase activity"/>
    <property type="evidence" value="ECO:0007669"/>
    <property type="project" value="UniProtKB-EC"/>
</dbReference>
<evidence type="ECO:0000259" key="14">
    <source>
        <dbReference type="Pfam" id="PF00361"/>
    </source>
</evidence>
<keyword evidence="17" id="KW-1185">Reference proteome</keyword>
<feature type="transmembrane region" description="Helical" evidence="13">
    <location>
        <begin position="170"/>
        <end position="192"/>
    </location>
</feature>
<keyword evidence="10 13" id="KW-0472">Membrane</keyword>
<evidence type="ECO:0000313" key="17">
    <source>
        <dbReference type="Proteomes" id="UP000215914"/>
    </source>
</evidence>
<dbReference type="Pfam" id="PF00361">
    <property type="entry name" value="Proton_antipo_M"/>
    <property type="match status" value="1"/>
</dbReference>
<evidence type="ECO:0000256" key="12">
    <source>
        <dbReference type="ARBA" id="ARBA00048026"/>
    </source>
</evidence>
<keyword evidence="8 13" id="KW-1133">Transmembrane helix</keyword>
<dbReference type="PANTHER" id="PTHR42829">
    <property type="entry name" value="NADH-UBIQUINONE OXIDOREDUCTASE CHAIN 5"/>
    <property type="match status" value="1"/>
</dbReference>
<organism evidence="16 17">
    <name type="scientific">Helianthus annuus</name>
    <name type="common">Common sunflower</name>
    <dbReference type="NCBI Taxonomy" id="4232"/>
    <lineage>
        <taxon>Eukaryota</taxon>
        <taxon>Viridiplantae</taxon>
        <taxon>Streptophyta</taxon>
        <taxon>Embryophyta</taxon>
        <taxon>Tracheophyta</taxon>
        <taxon>Spermatophyta</taxon>
        <taxon>Magnoliopsida</taxon>
        <taxon>eudicotyledons</taxon>
        <taxon>Gunneridae</taxon>
        <taxon>Pentapetalae</taxon>
        <taxon>asterids</taxon>
        <taxon>campanulids</taxon>
        <taxon>Asterales</taxon>
        <taxon>Asteraceae</taxon>
        <taxon>Asteroideae</taxon>
        <taxon>Heliantheae alliance</taxon>
        <taxon>Heliantheae</taxon>
        <taxon>Helianthus</taxon>
    </lineage>
</organism>
<feature type="transmembrane region" description="Helical" evidence="13">
    <location>
        <begin position="242"/>
        <end position="261"/>
    </location>
</feature>
<reference evidence="16" key="1">
    <citation type="journal article" date="2017" name="Nature">
        <title>The sunflower genome provides insights into oil metabolism, flowering and Asterid evolution.</title>
        <authorList>
            <person name="Badouin H."/>
            <person name="Gouzy J."/>
            <person name="Grassa C.J."/>
            <person name="Murat F."/>
            <person name="Staton S.E."/>
            <person name="Cottret L."/>
            <person name="Lelandais-Briere C."/>
            <person name="Owens G.L."/>
            <person name="Carrere S."/>
            <person name="Mayjonade B."/>
            <person name="Legrand L."/>
            <person name="Gill N."/>
            <person name="Kane N.C."/>
            <person name="Bowers J.E."/>
            <person name="Hubner S."/>
            <person name="Bellec A."/>
            <person name="Berard A."/>
            <person name="Berges H."/>
            <person name="Blanchet N."/>
            <person name="Boniface M.C."/>
            <person name="Brunel D."/>
            <person name="Catrice O."/>
            <person name="Chaidir N."/>
            <person name="Claudel C."/>
            <person name="Donnadieu C."/>
            <person name="Faraut T."/>
            <person name="Fievet G."/>
            <person name="Helmstetter N."/>
            <person name="King M."/>
            <person name="Knapp S.J."/>
            <person name="Lai Z."/>
            <person name="Le Paslier M.C."/>
            <person name="Lippi Y."/>
            <person name="Lorenzon L."/>
            <person name="Mandel J.R."/>
            <person name="Marage G."/>
            <person name="Marchand G."/>
            <person name="Marquand E."/>
            <person name="Bret-Mestries E."/>
            <person name="Morien E."/>
            <person name="Nambeesan S."/>
            <person name="Nguyen T."/>
            <person name="Pegot-Espagnet P."/>
            <person name="Pouilly N."/>
            <person name="Raftis F."/>
            <person name="Sallet E."/>
            <person name="Schiex T."/>
            <person name="Thomas J."/>
            <person name="Vandecasteele C."/>
            <person name="Vares D."/>
            <person name="Vear F."/>
            <person name="Vautrin S."/>
            <person name="Crespi M."/>
            <person name="Mangin B."/>
            <person name="Burke J.M."/>
            <person name="Salse J."/>
            <person name="Munos S."/>
            <person name="Vincourt P."/>
            <person name="Rieseberg L.H."/>
            <person name="Langlade N.B."/>
        </authorList>
    </citation>
    <scope>NUCLEOTIDE SEQUENCE</scope>
    <source>
        <tissue evidence="16">Leaves</tissue>
    </source>
</reference>
<evidence type="ECO:0000256" key="9">
    <source>
        <dbReference type="ARBA" id="ARBA00023027"/>
    </source>
</evidence>
<evidence type="ECO:0000256" key="4">
    <source>
        <dbReference type="ARBA" id="ARBA00022448"/>
    </source>
</evidence>
<dbReference type="GO" id="GO:0042773">
    <property type="term" value="P:ATP synthesis coupled electron transport"/>
    <property type="evidence" value="ECO:0007669"/>
    <property type="project" value="InterPro"/>
</dbReference>
<accession>A0A9K3ID47</accession>
<evidence type="ECO:0000256" key="6">
    <source>
        <dbReference type="ARBA" id="ARBA00022692"/>
    </source>
</evidence>
<feature type="transmembrane region" description="Helical" evidence="13">
    <location>
        <begin position="273"/>
        <end position="291"/>
    </location>
</feature>
<comment type="catalytic activity">
    <reaction evidence="12">
        <text>a plastoquinone + NADH + (n+1) H(+)(in) = a plastoquinol + NAD(+) + n H(+)(out)</text>
        <dbReference type="Rhea" id="RHEA:42608"/>
        <dbReference type="Rhea" id="RHEA-COMP:9561"/>
        <dbReference type="Rhea" id="RHEA-COMP:9562"/>
        <dbReference type="ChEBI" id="CHEBI:15378"/>
        <dbReference type="ChEBI" id="CHEBI:17757"/>
        <dbReference type="ChEBI" id="CHEBI:57540"/>
        <dbReference type="ChEBI" id="CHEBI:57945"/>
        <dbReference type="ChEBI" id="CHEBI:62192"/>
    </reaction>
</comment>
<dbReference type="EMBL" id="MNCJ02000323">
    <property type="protein sequence ID" value="KAF5794009.1"/>
    <property type="molecule type" value="Genomic_DNA"/>
</dbReference>
<dbReference type="GO" id="GO:0015990">
    <property type="term" value="P:electron transport coupled proton transport"/>
    <property type="evidence" value="ECO:0000318"/>
    <property type="project" value="GO_Central"/>
</dbReference>
<protein>
    <submittedName>
        <fullName evidence="16">NADH-plastoquinone oxidoreductase, chain 5 subgroup</fullName>
        <ecNumber evidence="16">2.7.4.1</ecNumber>
    </submittedName>
</protein>
<feature type="transmembrane region" description="Helical" evidence="13">
    <location>
        <begin position="131"/>
        <end position="150"/>
    </location>
</feature>
<reference evidence="16" key="2">
    <citation type="submission" date="2020-06" db="EMBL/GenBank/DDBJ databases">
        <title>Helianthus annuus Genome sequencing and assembly Release 2.</title>
        <authorList>
            <person name="Gouzy J."/>
            <person name="Langlade N."/>
            <person name="Munos S."/>
        </authorList>
    </citation>
    <scope>NUCLEOTIDE SEQUENCE</scope>
    <source>
        <tissue evidence="16">Leaves</tissue>
    </source>
</reference>
<dbReference type="PRINTS" id="PR01435">
    <property type="entry name" value="NPOXDRDTASE5"/>
</dbReference>
<evidence type="ECO:0000256" key="8">
    <source>
        <dbReference type="ARBA" id="ARBA00022989"/>
    </source>
</evidence>
<dbReference type="GO" id="GO:0009535">
    <property type="term" value="C:chloroplast thylakoid membrane"/>
    <property type="evidence" value="ECO:0007669"/>
    <property type="project" value="UniProtKB-SubCell"/>
</dbReference>
<keyword evidence="9" id="KW-0520">NAD</keyword>
<feature type="domain" description="NADH-Ubiquinone oxidoreductase (complex I) chain 5 N-terminal" evidence="15">
    <location>
        <begin position="75"/>
        <end position="115"/>
    </location>
</feature>
<proteinExistence type="inferred from homology"/>
<dbReference type="InterPro" id="IPR001516">
    <property type="entry name" value="Proton_antipo_N"/>
</dbReference>
<evidence type="ECO:0000256" key="11">
    <source>
        <dbReference type="ARBA" id="ARBA00047726"/>
    </source>
</evidence>
<name>A0A9K3ID47_HELAN</name>
<keyword evidence="7" id="KW-1278">Translocase</keyword>
<keyword evidence="5" id="KW-0934">Plastid</keyword>
<evidence type="ECO:0000256" key="2">
    <source>
        <dbReference type="ARBA" id="ARBA00004334"/>
    </source>
</evidence>
<evidence type="ECO:0000256" key="5">
    <source>
        <dbReference type="ARBA" id="ARBA00022640"/>
    </source>
</evidence>
<dbReference type="AlphaFoldDB" id="A0A9K3ID47"/>
<dbReference type="Proteomes" id="UP000215914">
    <property type="component" value="Unassembled WGS sequence"/>
</dbReference>
<comment type="catalytic activity">
    <reaction evidence="11">
        <text>a plastoquinone + NADPH + (n+1) H(+)(in) = a plastoquinol + NADP(+) + n H(+)(out)</text>
        <dbReference type="Rhea" id="RHEA:42612"/>
        <dbReference type="Rhea" id="RHEA-COMP:9561"/>
        <dbReference type="Rhea" id="RHEA-COMP:9562"/>
        <dbReference type="ChEBI" id="CHEBI:15378"/>
        <dbReference type="ChEBI" id="CHEBI:17757"/>
        <dbReference type="ChEBI" id="CHEBI:57783"/>
        <dbReference type="ChEBI" id="CHEBI:58349"/>
        <dbReference type="ChEBI" id="CHEBI:62192"/>
    </reaction>
</comment>
<feature type="transmembrane region" description="Helical" evidence="13">
    <location>
        <begin position="40"/>
        <end position="60"/>
    </location>
</feature>
<feature type="domain" description="NADH:quinone oxidoreductase/Mrp antiporter transmembrane" evidence="14">
    <location>
        <begin position="124"/>
        <end position="290"/>
    </location>
</feature>
<feature type="transmembrane region" description="Helical" evidence="13">
    <location>
        <begin position="92"/>
        <end position="110"/>
    </location>
</feature>
<keyword evidence="16" id="KW-0808">Transferase</keyword>
<comment type="subcellular location">
    <subcellularLocation>
        <location evidence="1">Membrane</location>
        <topology evidence="1">Multi-pass membrane protein</topology>
    </subcellularLocation>
    <subcellularLocation>
        <location evidence="2">Plastid</location>
        <location evidence="2">Chloroplast thylakoid membrane</location>
    </subcellularLocation>
</comment>
<evidence type="ECO:0000313" key="16">
    <source>
        <dbReference type="EMBL" id="KAF5794009.1"/>
    </source>
</evidence>
<evidence type="ECO:0000256" key="1">
    <source>
        <dbReference type="ARBA" id="ARBA00004141"/>
    </source>
</evidence>
<evidence type="ECO:0000256" key="7">
    <source>
        <dbReference type="ARBA" id="ARBA00022967"/>
    </source>
</evidence>
<feature type="transmembrane region" description="Helical" evidence="13">
    <location>
        <begin position="204"/>
        <end position="222"/>
    </location>
</feature>
<evidence type="ECO:0000256" key="13">
    <source>
        <dbReference type="SAM" id="Phobius"/>
    </source>
</evidence>
<dbReference type="InterPro" id="IPR003945">
    <property type="entry name" value="NU5C-like"/>
</dbReference>
<evidence type="ECO:0000256" key="3">
    <source>
        <dbReference type="ARBA" id="ARBA00008200"/>
    </source>
</evidence>
<sequence>MEQTYQYAWIIPFLPLPVPMLIGLGHLLFPTATKSLRRMWAFQSVLLLSIVMIFSLNLSIQQINSSSVYQYVWSWIINNDFSLEFGYLIDPLTSIMSILITTVGIMVLIYSDNYITSMLGLVTSSNLIQIYIFWELVGMCSYLLIGFWFTRPVAAKACQKAFVTNRVGDFGLLLGILGFYWIMGSFEFRDLFQIFNNLISNNEVNSVFVTLCVVLLFAGAIAKSAQFPLHVWLPDAMEGPTPISALIHAATMVAVGIFLVARLMPLFIVIPHIMNFISFIGIITFFFRSYFSSCSKRH</sequence>
<evidence type="ECO:0000256" key="10">
    <source>
        <dbReference type="ARBA" id="ARBA00023136"/>
    </source>
</evidence>
<feature type="transmembrane region" description="Helical" evidence="13">
    <location>
        <begin position="6"/>
        <end position="28"/>
    </location>
</feature>
<dbReference type="EC" id="2.7.4.1" evidence="16"/>
<dbReference type="InterPro" id="IPR001750">
    <property type="entry name" value="ND/Mrp_TM"/>
</dbReference>
<dbReference type="Pfam" id="PF00662">
    <property type="entry name" value="Proton_antipo_N"/>
    <property type="match status" value="1"/>
</dbReference>
<dbReference type="Gramene" id="mRNA:HanXRQr2_Chr08g0323321">
    <property type="protein sequence ID" value="mRNA:HanXRQr2_Chr08g0323321"/>
    <property type="gene ID" value="HanXRQr2_Chr08g0323321"/>
</dbReference>
<evidence type="ECO:0000259" key="15">
    <source>
        <dbReference type="Pfam" id="PF00662"/>
    </source>
</evidence>
<keyword evidence="4" id="KW-0813">Transport</keyword>
<gene>
    <name evidence="16" type="ORF">HanXRQr2_Chr08g0323321</name>
</gene>
<dbReference type="PRINTS" id="PR01434">
    <property type="entry name" value="NADHDHGNASE5"/>
</dbReference>
<dbReference type="GO" id="GO:0008137">
    <property type="term" value="F:NADH dehydrogenase (ubiquinone) activity"/>
    <property type="evidence" value="ECO:0007669"/>
    <property type="project" value="InterPro"/>
</dbReference>
<keyword evidence="6 13" id="KW-0812">Transmembrane</keyword>